<dbReference type="AlphaFoldDB" id="A0AAN7UGU7"/>
<protein>
    <recommendedName>
        <fullName evidence="1">Heterokaryon incompatibility domain-containing protein</fullName>
    </recommendedName>
</protein>
<dbReference type="Pfam" id="PF06985">
    <property type="entry name" value="HET"/>
    <property type="match status" value="1"/>
</dbReference>
<accession>A0AAN7UGU7</accession>
<evidence type="ECO:0000313" key="2">
    <source>
        <dbReference type="EMBL" id="KAK5625784.1"/>
    </source>
</evidence>
<dbReference type="PANTHER" id="PTHR24148">
    <property type="entry name" value="ANKYRIN REPEAT DOMAIN-CONTAINING PROTEIN 39 HOMOLOG-RELATED"/>
    <property type="match status" value="1"/>
</dbReference>
<evidence type="ECO:0000313" key="3">
    <source>
        <dbReference type="Proteomes" id="UP001305414"/>
    </source>
</evidence>
<evidence type="ECO:0000259" key="1">
    <source>
        <dbReference type="Pfam" id="PF06985"/>
    </source>
</evidence>
<dbReference type="EMBL" id="JAWHQM010000002">
    <property type="protein sequence ID" value="KAK5625784.1"/>
    <property type="molecule type" value="Genomic_DNA"/>
</dbReference>
<name>A0AAN7UGU7_9PEZI</name>
<gene>
    <name evidence="2" type="ORF">RRF57_001500</name>
</gene>
<sequence>MRNYVKENRLMLWADSVCINQGDVRERNHQVGMMHSIYRCAECVGIWLGEPANESDLVMEKMTEWKCELDRLSEPFGDNSELAVNSISASNTILYGTKGSTTYNTWRAFQMLIQRAWWGRAWIVQEATALGPFRTLLFCWNRMVSWTTLRAALHISHHVTHIGTQGMNLTFVQGLAAIRLDLFRHNRERGAYVKLFTVLELIQPFECRDPETSYTHRSAPLQIFRRRTLVPITQNLLRVFTLILLSFPSLNQIVTT</sequence>
<feature type="domain" description="Heterokaryon incompatibility" evidence="1">
    <location>
        <begin position="8"/>
        <end position="126"/>
    </location>
</feature>
<organism evidence="2 3">
    <name type="scientific">Xylaria bambusicola</name>
    <dbReference type="NCBI Taxonomy" id="326684"/>
    <lineage>
        <taxon>Eukaryota</taxon>
        <taxon>Fungi</taxon>
        <taxon>Dikarya</taxon>
        <taxon>Ascomycota</taxon>
        <taxon>Pezizomycotina</taxon>
        <taxon>Sordariomycetes</taxon>
        <taxon>Xylariomycetidae</taxon>
        <taxon>Xylariales</taxon>
        <taxon>Xylariaceae</taxon>
        <taxon>Xylaria</taxon>
    </lineage>
</organism>
<dbReference type="InterPro" id="IPR052895">
    <property type="entry name" value="HetReg/Transcr_Mod"/>
</dbReference>
<dbReference type="Proteomes" id="UP001305414">
    <property type="component" value="Unassembled WGS sequence"/>
</dbReference>
<dbReference type="InterPro" id="IPR010730">
    <property type="entry name" value="HET"/>
</dbReference>
<dbReference type="PANTHER" id="PTHR24148:SF64">
    <property type="entry name" value="HETEROKARYON INCOMPATIBILITY DOMAIN-CONTAINING PROTEIN"/>
    <property type="match status" value="1"/>
</dbReference>
<comment type="caution">
    <text evidence="2">The sequence shown here is derived from an EMBL/GenBank/DDBJ whole genome shotgun (WGS) entry which is preliminary data.</text>
</comment>
<reference evidence="2 3" key="1">
    <citation type="submission" date="2023-10" db="EMBL/GenBank/DDBJ databases">
        <title>Draft genome sequence of Xylaria bambusicola isolate GMP-LS, the root and basal stem rot pathogen of sugarcane in Indonesia.</title>
        <authorList>
            <person name="Selvaraj P."/>
            <person name="Muralishankar V."/>
            <person name="Muruganantham S."/>
            <person name="Sp S."/>
            <person name="Haryani S."/>
            <person name="Lau K.J.X."/>
            <person name="Naqvi N.I."/>
        </authorList>
    </citation>
    <scope>NUCLEOTIDE SEQUENCE [LARGE SCALE GENOMIC DNA]</scope>
    <source>
        <strain evidence="2">GMP-LS</strain>
    </source>
</reference>
<keyword evidence="3" id="KW-1185">Reference proteome</keyword>
<proteinExistence type="predicted"/>